<dbReference type="GO" id="GO:0006511">
    <property type="term" value="P:ubiquitin-dependent protein catabolic process"/>
    <property type="evidence" value="ECO:0007669"/>
    <property type="project" value="TreeGrafter"/>
</dbReference>
<keyword evidence="3" id="KW-1133">Transmembrane helix</keyword>
<name>A0AAD5TRQ9_9FUNG</name>
<feature type="transmembrane region" description="Helical" evidence="3">
    <location>
        <begin position="59"/>
        <end position="77"/>
    </location>
</feature>
<keyword evidence="1" id="KW-0863">Zinc-finger</keyword>
<organism evidence="5 6">
    <name type="scientific">Geranomyces variabilis</name>
    <dbReference type="NCBI Taxonomy" id="109894"/>
    <lineage>
        <taxon>Eukaryota</taxon>
        <taxon>Fungi</taxon>
        <taxon>Fungi incertae sedis</taxon>
        <taxon>Chytridiomycota</taxon>
        <taxon>Chytridiomycota incertae sedis</taxon>
        <taxon>Chytridiomycetes</taxon>
        <taxon>Spizellomycetales</taxon>
        <taxon>Powellomycetaceae</taxon>
        <taxon>Geranomyces</taxon>
    </lineage>
</organism>
<feature type="domain" description="RING-type" evidence="4">
    <location>
        <begin position="258"/>
        <end position="306"/>
    </location>
</feature>
<dbReference type="AlphaFoldDB" id="A0AAD5TRQ9"/>
<dbReference type="Proteomes" id="UP001212152">
    <property type="component" value="Unassembled WGS sequence"/>
</dbReference>
<dbReference type="Pfam" id="PF13639">
    <property type="entry name" value="zf-RING_2"/>
    <property type="match status" value="1"/>
</dbReference>
<feature type="region of interest" description="Disordered" evidence="2">
    <location>
        <begin position="342"/>
        <end position="391"/>
    </location>
</feature>
<feature type="transmembrane region" description="Helical" evidence="3">
    <location>
        <begin position="34"/>
        <end position="53"/>
    </location>
</feature>
<keyword evidence="6" id="KW-1185">Reference proteome</keyword>
<dbReference type="InterPro" id="IPR051826">
    <property type="entry name" value="E3_ubiquitin-ligase_domain"/>
</dbReference>
<dbReference type="PROSITE" id="PS50089">
    <property type="entry name" value="ZF_RING_2"/>
    <property type="match status" value="1"/>
</dbReference>
<evidence type="ECO:0000313" key="5">
    <source>
        <dbReference type="EMBL" id="KAJ3183091.1"/>
    </source>
</evidence>
<feature type="region of interest" description="Disordered" evidence="2">
    <location>
        <begin position="224"/>
        <end position="251"/>
    </location>
</feature>
<feature type="region of interest" description="Disordered" evidence="2">
    <location>
        <begin position="314"/>
        <end position="333"/>
    </location>
</feature>
<keyword evidence="3" id="KW-0472">Membrane</keyword>
<evidence type="ECO:0000259" key="4">
    <source>
        <dbReference type="PROSITE" id="PS50089"/>
    </source>
</evidence>
<feature type="compositionally biased region" description="Basic and acidic residues" evidence="2">
    <location>
        <begin position="381"/>
        <end position="391"/>
    </location>
</feature>
<dbReference type="PANTHER" id="PTHR22765:SF434">
    <property type="entry name" value="GB|AAD18119.1-RELATED"/>
    <property type="match status" value="1"/>
</dbReference>
<evidence type="ECO:0000313" key="6">
    <source>
        <dbReference type="Proteomes" id="UP001212152"/>
    </source>
</evidence>
<keyword evidence="1" id="KW-0479">Metal-binding</keyword>
<dbReference type="GO" id="GO:0061630">
    <property type="term" value="F:ubiquitin protein ligase activity"/>
    <property type="evidence" value="ECO:0007669"/>
    <property type="project" value="TreeGrafter"/>
</dbReference>
<evidence type="ECO:0000256" key="1">
    <source>
        <dbReference type="PROSITE-ProRule" id="PRU00175"/>
    </source>
</evidence>
<comment type="caution">
    <text evidence="5">The sequence shown here is derived from an EMBL/GenBank/DDBJ whole genome shotgun (WGS) entry which is preliminary data.</text>
</comment>
<feature type="transmembrane region" description="Helical" evidence="3">
    <location>
        <begin position="98"/>
        <end position="123"/>
    </location>
</feature>
<dbReference type="Gene3D" id="3.30.40.10">
    <property type="entry name" value="Zinc/RING finger domain, C3HC4 (zinc finger)"/>
    <property type="match status" value="1"/>
</dbReference>
<feature type="transmembrane region" description="Helical" evidence="3">
    <location>
        <begin position="135"/>
        <end position="164"/>
    </location>
</feature>
<evidence type="ECO:0000256" key="2">
    <source>
        <dbReference type="SAM" id="MobiDB-lite"/>
    </source>
</evidence>
<evidence type="ECO:0000256" key="3">
    <source>
        <dbReference type="SAM" id="Phobius"/>
    </source>
</evidence>
<keyword evidence="1" id="KW-0862">Zinc</keyword>
<dbReference type="SMART" id="SM00184">
    <property type="entry name" value="RING"/>
    <property type="match status" value="1"/>
</dbReference>
<dbReference type="EMBL" id="JADGJQ010000007">
    <property type="protein sequence ID" value="KAJ3183091.1"/>
    <property type="molecule type" value="Genomic_DNA"/>
</dbReference>
<dbReference type="InterPro" id="IPR001841">
    <property type="entry name" value="Znf_RING"/>
</dbReference>
<keyword evidence="3" id="KW-0812">Transmembrane</keyword>
<protein>
    <submittedName>
        <fullName evidence="5">E3 ubiquitin-protein ligase rnf43</fullName>
    </submittedName>
</protein>
<dbReference type="SUPFAM" id="SSF57850">
    <property type="entry name" value="RING/U-box"/>
    <property type="match status" value="1"/>
</dbReference>
<dbReference type="PANTHER" id="PTHR22765">
    <property type="entry name" value="RING FINGER AND PROTEASE ASSOCIATED DOMAIN-CONTAINING"/>
    <property type="match status" value="1"/>
</dbReference>
<dbReference type="GO" id="GO:0008270">
    <property type="term" value="F:zinc ion binding"/>
    <property type="evidence" value="ECO:0007669"/>
    <property type="project" value="UniProtKB-KW"/>
</dbReference>
<accession>A0AAD5TRQ9</accession>
<dbReference type="InterPro" id="IPR013083">
    <property type="entry name" value="Znf_RING/FYVE/PHD"/>
</dbReference>
<reference evidence="5" key="1">
    <citation type="submission" date="2020-05" db="EMBL/GenBank/DDBJ databases">
        <title>Phylogenomic resolution of chytrid fungi.</title>
        <authorList>
            <person name="Stajich J.E."/>
            <person name="Amses K."/>
            <person name="Simmons R."/>
            <person name="Seto K."/>
            <person name="Myers J."/>
            <person name="Bonds A."/>
            <person name="Quandt C.A."/>
            <person name="Barry K."/>
            <person name="Liu P."/>
            <person name="Grigoriev I."/>
            <person name="Longcore J.E."/>
            <person name="James T.Y."/>
        </authorList>
    </citation>
    <scope>NUCLEOTIDE SEQUENCE</scope>
    <source>
        <strain evidence="5">JEL0379</strain>
    </source>
</reference>
<dbReference type="CDD" id="cd16454">
    <property type="entry name" value="RING-H2_PA-TM-RING"/>
    <property type="match status" value="1"/>
</dbReference>
<gene>
    <name evidence="5" type="primary">RNF43</name>
    <name evidence="5" type="ORF">HDU87_007513</name>
</gene>
<proteinExistence type="predicted"/>
<sequence>MSERRTSRANTAALSAAAAAPHGRLTTFLSVAGYLYDIANCCLRIVFLIMFPARCDPNIHAYFFTMLALDAVHLLPYKPLVWFINNHRQHWQNQQWFLHLRSFWTACQVVDTAAFLYASVGIFRPGTCREQSKHLWWLMVAETVATYTVFVGPMLVFCCLGLIFRKRIMAQRRAQMELEAQGGAAGAAPTGLTLVELSTLRTYLFGEPNRGNEPDEIRIQDLESNTGTNHDRRSTADDGNQPHVPKPKAPSIASIETCSICITEYTPGERLRELACGHRFHQECIDGWLLPDPATHSKGHRTCPLCVGPAVRQDEVAEGSEGEDKAAGAEMPELLDRLETLTNTLEPRPDRRQSLRRGGSADGTALGTSGGPTAVIAVGAVRRDSRSDSDE</sequence>